<reference evidence="1 2" key="2">
    <citation type="journal article" date="2019" name="G3 (Bethesda)">
        <title>Hybrid Assembly of the Genome of the Entomopathogenic Nematode Steinernema carpocapsae Identifies the X-Chromosome.</title>
        <authorList>
            <person name="Serra L."/>
            <person name="Macchietto M."/>
            <person name="Macias-Munoz A."/>
            <person name="McGill C.J."/>
            <person name="Rodriguez I.M."/>
            <person name="Rodriguez B."/>
            <person name="Murad R."/>
            <person name="Mortazavi A."/>
        </authorList>
    </citation>
    <scope>NUCLEOTIDE SEQUENCE [LARGE SCALE GENOMIC DNA]</scope>
    <source>
        <strain evidence="1 2">ALL</strain>
    </source>
</reference>
<evidence type="ECO:0000313" key="1">
    <source>
        <dbReference type="EMBL" id="TKR76607.1"/>
    </source>
</evidence>
<reference evidence="1 2" key="1">
    <citation type="journal article" date="2015" name="Genome Biol.">
        <title>Comparative genomics of Steinernema reveals deeply conserved gene regulatory networks.</title>
        <authorList>
            <person name="Dillman A.R."/>
            <person name="Macchietto M."/>
            <person name="Porter C.F."/>
            <person name="Rogers A."/>
            <person name="Williams B."/>
            <person name="Antoshechkin I."/>
            <person name="Lee M.M."/>
            <person name="Goodwin Z."/>
            <person name="Lu X."/>
            <person name="Lewis E.E."/>
            <person name="Goodrich-Blair H."/>
            <person name="Stock S.P."/>
            <person name="Adams B.J."/>
            <person name="Sternberg P.W."/>
            <person name="Mortazavi A."/>
        </authorList>
    </citation>
    <scope>NUCLEOTIDE SEQUENCE [LARGE SCALE GENOMIC DNA]</scope>
    <source>
        <strain evidence="1 2">ALL</strain>
    </source>
</reference>
<dbReference type="EMBL" id="AZBU02000005">
    <property type="protein sequence ID" value="TKR76607.1"/>
    <property type="molecule type" value="Genomic_DNA"/>
</dbReference>
<dbReference type="AlphaFoldDB" id="A0A4U5N2G8"/>
<comment type="caution">
    <text evidence="1">The sequence shown here is derived from an EMBL/GenBank/DDBJ whole genome shotgun (WGS) entry which is preliminary data.</text>
</comment>
<proteinExistence type="predicted"/>
<gene>
    <name evidence="1" type="ORF">L596_017721</name>
</gene>
<name>A0A4U5N2G8_STECR</name>
<evidence type="ECO:0000313" key="2">
    <source>
        <dbReference type="Proteomes" id="UP000298663"/>
    </source>
</evidence>
<keyword evidence="2" id="KW-1185">Reference proteome</keyword>
<dbReference type="Proteomes" id="UP000298663">
    <property type="component" value="Unassembled WGS sequence"/>
</dbReference>
<protein>
    <submittedName>
        <fullName evidence="1">Uncharacterized protein</fullName>
    </submittedName>
</protein>
<sequence>MEAIPDAFIDELVMSSSWISGFSRRALKLSDPYSSLTETYLKHCHKKTFYLENGDLGRISYVDLKATELQPQNVRSQYRKFTALEYDVFNSAVPQVADAIFDKFVLEKGVFSLILCSSQINDNWVKQFSSWQKLVSVSIETKVNETVTKLLDKLLNQKQILDLSFSICGDQEIKWGCEFLQQDQFRCLSIAVHQNVLEERILDLWESEKTTLSGKTVAWWSRVMLHDESFQKVNGVKEERRRYEARDRVVEYINRHGKPEMTEEEFMEGVNVSSLRFL</sequence>
<organism evidence="1 2">
    <name type="scientific">Steinernema carpocapsae</name>
    <name type="common">Entomopathogenic nematode</name>
    <dbReference type="NCBI Taxonomy" id="34508"/>
    <lineage>
        <taxon>Eukaryota</taxon>
        <taxon>Metazoa</taxon>
        <taxon>Ecdysozoa</taxon>
        <taxon>Nematoda</taxon>
        <taxon>Chromadorea</taxon>
        <taxon>Rhabditida</taxon>
        <taxon>Tylenchina</taxon>
        <taxon>Panagrolaimomorpha</taxon>
        <taxon>Strongyloidoidea</taxon>
        <taxon>Steinernematidae</taxon>
        <taxon>Steinernema</taxon>
    </lineage>
</organism>
<accession>A0A4U5N2G8</accession>